<sequence length="73" mass="7614">MGKKIGIVIACGAFGGLIYAIEAGLGIDLHPATSHGLLDDHFSLTGFAIWVGVGLAVGIVGIIIKEFKNRKDH</sequence>
<comment type="caution">
    <text evidence="2">The sequence shown here is derived from an EMBL/GenBank/DDBJ whole genome shotgun (WGS) entry which is preliminary data.</text>
</comment>
<keyword evidence="3" id="KW-1185">Reference proteome</keyword>
<evidence type="ECO:0000256" key="1">
    <source>
        <dbReference type="SAM" id="Phobius"/>
    </source>
</evidence>
<feature type="transmembrane region" description="Helical" evidence="1">
    <location>
        <begin position="44"/>
        <end position="64"/>
    </location>
</feature>
<evidence type="ECO:0000313" key="3">
    <source>
        <dbReference type="Proteomes" id="UP001247542"/>
    </source>
</evidence>
<accession>A0ABU3I9C7</accession>
<evidence type="ECO:0008006" key="4">
    <source>
        <dbReference type="Google" id="ProtNLM"/>
    </source>
</evidence>
<dbReference type="RefSeq" id="WP_313272247.1">
    <property type="nucleotide sequence ID" value="NZ_JASXSX010000001.1"/>
</dbReference>
<name>A0ABU3I9C7_9ACTO</name>
<keyword evidence="1" id="KW-0472">Membrane</keyword>
<keyword evidence="1" id="KW-1133">Transmembrane helix</keyword>
<dbReference type="Proteomes" id="UP001247542">
    <property type="component" value="Unassembled WGS sequence"/>
</dbReference>
<gene>
    <name evidence="2" type="ORF">QS713_02725</name>
</gene>
<organism evidence="2 3">
    <name type="scientific">Gleimia hominis</name>
    <dbReference type="NCBI Taxonomy" id="595468"/>
    <lineage>
        <taxon>Bacteria</taxon>
        <taxon>Bacillati</taxon>
        <taxon>Actinomycetota</taxon>
        <taxon>Actinomycetes</taxon>
        <taxon>Actinomycetales</taxon>
        <taxon>Actinomycetaceae</taxon>
        <taxon>Gleimia</taxon>
    </lineage>
</organism>
<reference evidence="2 3" key="1">
    <citation type="submission" date="2023-06" db="EMBL/GenBank/DDBJ databases">
        <title>Draft genome sequence of Gleimia hominis type strain CCUG 57540T.</title>
        <authorList>
            <person name="Salva-Serra F."/>
            <person name="Cardew S."/>
            <person name="Jensie Markopoulos S."/>
            <person name="Ohlen M."/>
            <person name="Inganas E."/>
            <person name="Svensson-Stadler L."/>
            <person name="Moore E.R.B."/>
        </authorList>
    </citation>
    <scope>NUCLEOTIDE SEQUENCE [LARGE SCALE GENOMIC DNA]</scope>
    <source>
        <strain evidence="2 3">CCUG 57540</strain>
    </source>
</reference>
<keyword evidence="1" id="KW-0812">Transmembrane</keyword>
<evidence type="ECO:0000313" key="2">
    <source>
        <dbReference type="EMBL" id="MDT3766979.1"/>
    </source>
</evidence>
<protein>
    <recommendedName>
        <fullName evidence="4">DUF3955 domain-containing protein</fullName>
    </recommendedName>
</protein>
<dbReference type="EMBL" id="JASXSX010000001">
    <property type="protein sequence ID" value="MDT3766979.1"/>
    <property type="molecule type" value="Genomic_DNA"/>
</dbReference>
<proteinExistence type="predicted"/>